<evidence type="ECO:0000259" key="5">
    <source>
        <dbReference type="Pfam" id="PF14703"/>
    </source>
</evidence>
<feature type="transmembrane region" description="Helical" evidence="3">
    <location>
        <begin position="302"/>
        <end position="325"/>
    </location>
</feature>
<accession>A0A9N7W2K4</accession>
<dbReference type="Pfam" id="PF14703">
    <property type="entry name" value="PHM7_cyt"/>
    <property type="match status" value="1"/>
</dbReference>
<keyword evidence="3" id="KW-0472">Membrane</keyword>
<comment type="catalytic activity">
    <reaction evidence="1">
        <text>Ca(2+)(in) = Ca(2+)(out)</text>
        <dbReference type="Rhea" id="RHEA:29671"/>
        <dbReference type="ChEBI" id="CHEBI:29108"/>
    </reaction>
</comment>
<dbReference type="Pfam" id="PF02714">
    <property type="entry name" value="RSN1_7TM"/>
    <property type="match status" value="1"/>
</dbReference>
<dbReference type="AlphaFoldDB" id="A0A9N7W2K4"/>
<reference evidence="6" key="1">
    <citation type="submission" date="2020-03" db="EMBL/GenBank/DDBJ databases">
        <authorList>
            <person name="Weist P."/>
        </authorList>
    </citation>
    <scope>NUCLEOTIDE SEQUENCE</scope>
</reference>
<comment type="caution">
    <text evidence="6">The sequence shown here is derived from an EMBL/GenBank/DDBJ whole genome shotgun (WGS) entry which is preliminary data.</text>
</comment>
<dbReference type="InterPro" id="IPR027815">
    <property type="entry name" value="CSC1/OSCA1-like_cyt"/>
</dbReference>
<dbReference type="InterPro" id="IPR003864">
    <property type="entry name" value="CSC1/OSCA1-like_7TM"/>
</dbReference>
<evidence type="ECO:0000259" key="4">
    <source>
        <dbReference type="Pfam" id="PF02714"/>
    </source>
</evidence>
<feature type="transmembrane region" description="Helical" evidence="3">
    <location>
        <begin position="262"/>
        <end position="282"/>
    </location>
</feature>
<feature type="compositionally biased region" description="Basic and acidic residues" evidence="2">
    <location>
        <begin position="28"/>
        <end position="40"/>
    </location>
</feature>
<gene>
    <name evidence="6" type="ORF">PLEPLA_LOCUS48480</name>
</gene>
<dbReference type="InterPro" id="IPR045122">
    <property type="entry name" value="Csc1-like"/>
</dbReference>
<dbReference type="Proteomes" id="UP001153269">
    <property type="component" value="Unassembled WGS sequence"/>
</dbReference>
<organism evidence="6 7">
    <name type="scientific">Pleuronectes platessa</name>
    <name type="common">European plaice</name>
    <dbReference type="NCBI Taxonomy" id="8262"/>
    <lineage>
        <taxon>Eukaryota</taxon>
        <taxon>Metazoa</taxon>
        <taxon>Chordata</taxon>
        <taxon>Craniata</taxon>
        <taxon>Vertebrata</taxon>
        <taxon>Euteleostomi</taxon>
        <taxon>Actinopterygii</taxon>
        <taxon>Neopterygii</taxon>
        <taxon>Teleostei</taxon>
        <taxon>Neoteleostei</taxon>
        <taxon>Acanthomorphata</taxon>
        <taxon>Carangaria</taxon>
        <taxon>Pleuronectiformes</taxon>
        <taxon>Pleuronectoidei</taxon>
        <taxon>Pleuronectidae</taxon>
        <taxon>Pleuronectes</taxon>
    </lineage>
</organism>
<keyword evidence="3" id="KW-1133">Transmembrane helix</keyword>
<dbReference type="GO" id="GO:0005886">
    <property type="term" value="C:plasma membrane"/>
    <property type="evidence" value="ECO:0007669"/>
    <property type="project" value="TreeGrafter"/>
</dbReference>
<feature type="compositionally biased region" description="Pro residues" evidence="2">
    <location>
        <begin position="10"/>
        <end position="21"/>
    </location>
</feature>
<dbReference type="PANTHER" id="PTHR13018">
    <property type="entry name" value="PROBABLE MEMBRANE PROTEIN DUF221-RELATED"/>
    <property type="match status" value="1"/>
</dbReference>
<feature type="transmembrane region" description="Helical" evidence="3">
    <location>
        <begin position="346"/>
        <end position="373"/>
    </location>
</feature>
<protein>
    <submittedName>
        <fullName evidence="6">Uncharacterized protein</fullName>
    </submittedName>
</protein>
<feature type="compositionally biased region" description="Basic residues" evidence="2">
    <location>
        <begin position="41"/>
        <end position="55"/>
    </location>
</feature>
<keyword evidence="3" id="KW-0812">Transmembrane</keyword>
<dbReference type="PANTHER" id="PTHR13018:SF24">
    <property type="entry name" value="CSC1-LIKE PROTEIN 1"/>
    <property type="match status" value="1"/>
</dbReference>
<feature type="region of interest" description="Disordered" evidence="2">
    <location>
        <begin position="1"/>
        <end position="82"/>
    </location>
</feature>
<evidence type="ECO:0000256" key="3">
    <source>
        <dbReference type="SAM" id="Phobius"/>
    </source>
</evidence>
<evidence type="ECO:0000256" key="1">
    <source>
        <dbReference type="ARBA" id="ARBA00036634"/>
    </source>
</evidence>
<evidence type="ECO:0000313" key="6">
    <source>
        <dbReference type="EMBL" id="CAB1460629.1"/>
    </source>
</evidence>
<evidence type="ECO:0000256" key="2">
    <source>
        <dbReference type="SAM" id="MobiDB-lite"/>
    </source>
</evidence>
<proteinExistence type="predicted"/>
<dbReference type="GO" id="GO:0005227">
    <property type="term" value="F:calcium-activated cation channel activity"/>
    <property type="evidence" value="ECO:0007669"/>
    <property type="project" value="InterPro"/>
</dbReference>
<dbReference type="EMBL" id="CADEAL010004487">
    <property type="protein sequence ID" value="CAB1460629.1"/>
    <property type="molecule type" value="Genomic_DNA"/>
</dbReference>
<feature type="domain" description="CSC1/OSCA1-like 7TM region" evidence="4">
    <location>
        <begin position="262"/>
        <end position="364"/>
    </location>
</feature>
<feature type="domain" description="CSC1/OSCA1-like cytosolic" evidence="5">
    <location>
        <begin position="152"/>
        <end position="201"/>
    </location>
</feature>
<keyword evidence="7" id="KW-1185">Reference proteome</keyword>
<sequence length="386" mass="42978">MVQSRRRRPPYPVPSNGPPSAPAGDTAVQEKESPRTTDAVRHRRRGPPPSKKRRGVPLAGSPEAWRGGRRGDCSPSHGTCSPSRGTCPALLLLLFCIIRKCWDHGCLAMVTDNERDKQIEAKCGPDAVYFLSFERSLIQVGCIMTIISVTRNTLLIRSVPTAATEEEIKAHFTEVYPTCEVTAVTLGLDVTKLSNLDEERVRKDINALKCNKSIFCGGRRPKSSSKSEGLKVKKWRAEIASLARSIHWKNLPVKGFKWMGRFLLVNLAVLAGVTLLTTPAMMVNPFHLFTGTASITDILSPIVRQFGPSLLLWNFSTLLSAIVHCSTHFESHWSRSSEQLSTMRKLYFFLILLVLILPSLGLTSLPGLFQWLFQRLFHGVGTLKFE</sequence>
<name>A0A9N7W2K4_PLEPL</name>
<evidence type="ECO:0000313" key="7">
    <source>
        <dbReference type="Proteomes" id="UP001153269"/>
    </source>
</evidence>